<proteinExistence type="inferred from homology"/>
<dbReference type="AlphaFoldDB" id="A0A7L2MBD1"/>
<dbReference type="Proteomes" id="UP000527178">
    <property type="component" value="Unassembled WGS sequence"/>
</dbReference>
<dbReference type="PANTHER" id="PTHR31493">
    <property type="entry name" value="NAZO FAMILY MEMBER"/>
    <property type="match status" value="1"/>
</dbReference>
<name>A0A7L2MBD1_9SYLV</name>
<dbReference type="EMBL" id="VWYN01038726">
    <property type="protein sequence ID" value="NXR57175.1"/>
    <property type="molecule type" value="Genomic_DNA"/>
</dbReference>
<dbReference type="InterPro" id="IPR033369">
    <property type="entry name" value="C19orf12"/>
</dbReference>
<reference evidence="2 3" key="1">
    <citation type="submission" date="2019-09" db="EMBL/GenBank/DDBJ databases">
        <title>Bird 10,000 Genomes (B10K) Project - Family phase.</title>
        <authorList>
            <person name="Zhang G."/>
        </authorList>
    </citation>
    <scope>NUCLEOTIDE SEQUENCE [LARGE SCALE GENOMIC DNA]</scope>
    <source>
        <strain evidence="2">B10K-DU-002-18</strain>
        <tissue evidence="2">Muscle</tissue>
    </source>
</reference>
<comment type="similarity">
    <text evidence="1">Belongs to the C19orf12 family.</text>
</comment>
<sequence>PQILMELSAAERRKICAQVKAVIEDLQWMDAAHLIHRVMANPTVRGKVLGVLTNFFKNELKAQIKFGE</sequence>
<keyword evidence="3" id="KW-1185">Reference proteome</keyword>
<evidence type="ECO:0000313" key="3">
    <source>
        <dbReference type="Proteomes" id="UP000527178"/>
    </source>
</evidence>
<dbReference type="Pfam" id="PF20721">
    <property type="entry name" value="C19orf12"/>
    <property type="match status" value="1"/>
</dbReference>
<feature type="non-terminal residue" evidence="2">
    <location>
        <position position="68"/>
    </location>
</feature>
<accession>A0A7L2MBD1</accession>
<protein>
    <submittedName>
        <fullName evidence="2">CS012 protein</fullName>
    </submittedName>
</protein>
<feature type="non-terminal residue" evidence="2">
    <location>
        <position position="1"/>
    </location>
</feature>
<comment type="caution">
    <text evidence="2">The sequence shown here is derived from an EMBL/GenBank/DDBJ whole genome shotgun (WGS) entry which is preliminary data.</text>
</comment>
<organism evidence="2 3">
    <name type="scientific">Hippolais icterina</name>
    <name type="common">icterine warbler</name>
    <dbReference type="NCBI Taxonomy" id="68497"/>
    <lineage>
        <taxon>Eukaryota</taxon>
        <taxon>Metazoa</taxon>
        <taxon>Chordata</taxon>
        <taxon>Craniata</taxon>
        <taxon>Vertebrata</taxon>
        <taxon>Euteleostomi</taxon>
        <taxon>Archelosauria</taxon>
        <taxon>Archosauria</taxon>
        <taxon>Dinosauria</taxon>
        <taxon>Saurischia</taxon>
        <taxon>Theropoda</taxon>
        <taxon>Coelurosauria</taxon>
        <taxon>Aves</taxon>
        <taxon>Neognathae</taxon>
        <taxon>Neoaves</taxon>
        <taxon>Telluraves</taxon>
        <taxon>Australaves</taxon>
        <taxon>Passeriformes</taxon>
        <taxon>Sylvioidea</taxon>
        <taxon>Sylviidae</taxon>
        <taxon>Acrocephalinae</taxon>
        <taxon>Hippolais</taxon>
    </lineage>
</organism>
<gene>
    <name evidence="2" type="primary">Cs012_1</name>
    <name evidence="2" type="ORF">HIPICT_R07221</name>
</gene>
<evidence type="ECO:0000256" key="1">
    <source>
        <dbReference type="ARBA" id="ARBA00029457"/>
    </source>
</evidence>
<dbReference type="PANTHER" id="PTHR31493:SF1">
    <property type="entry name" value="PROTEIN C19ORF12"/>
    <property type="match status" value="1"/>
</dbReference>
<evidence type="ECO:0000313" key="2">
    <source>
        <dbReference type="EMBL" id="NXR57175.1"/>
    </source>
</evidence>